<evidence type="ECO:0000259" key="6">
    <source>
        <dbReference type="Pfam" id="PF04932"/>
    </source>
</evidence>
<feature type="transmembrane region" description="Helical" evidence="5">
    <location>
        <begin position="142"/>
        <end position="161"/>
    </location>
</feature>
<dbReference type="InterPro" id="IPR007016">
    <property type="entry name" value="O-antigen_ligase-rel_domated"/>
</dbReference>
<evidence type="ECO:0000256" key="4">
    <source>
        <dbReference type="ARBA" id="ARBA00023136"/>
    </source>
</evidence>
<evidence type="ECO:0000256" key="1">
    <source>
        <dbReference type="ARBA" id="ARBA00004141"/>
    </source>
</evidence>
<organism evidence="7 8">
    <name type="scientific">Pontiella desulfatans</name>
    <dbReference type="NCBI Taxonomy" id="2750659"/>
    <lineage>
        <taxon>Bacteria</taxon>
        <taxon>Pseudomonadati</taxon>
        <taxon>Kiritimatiellota</taxon>
        <taxon>Kiritimatiellia</taxon>
        <taxon>Kiritimatiellales</taxon>
        <taxon>Pontiellaceae</taxon>
        <taxon>Pontiella</taxon>
    </lineage>
</organism>
<evidence type="ECO:0000256" key="2">
    <source>
        <dbReference type="ARBA" id="ARBA00022692"/>
    </source>
</evidence>
<feature type="transmembrane region" description="Helical" evidence="5">
    <location>
        <begin position="78"/>
        <end position="96"/>
    </location>
</feature>
<feature type="transmembrane region" description="Helical" evidence="5">
    <location>
        <begin position="400"/>
        <end position="421"/>
    </location>
</feature>
<accession>A0A6C2TX55</accession>
<dbReference type="RefSeq" id="WP_136077837.1">
    <property type="nucleotide sequence ID" value="NZ_CAAHFG010000001.1"/>
</dbReference>
<reference evidence="7 8" key="1">
    <citation type="submission" date="2019-04" db="EMBL/GenBank/DDBJ databases">
        <authorList>
            <person name="Van Vliet M D."/>
        </authorList>
    </citation>
    <scope>NUCLEOTIDE SEQUENCE [LARGE SCALE GENOMIC DNA]</scope>
    <source>
        <strain evidence="7 8">F1</strain>
    </source>
</reference>
<feature type="transmembrane region" description="Helical" evidence="5">
    <location>
        <begin position="441"/>
        <end position="460"/>
    </location>
</feature>
<dbReference type="Proteomes" id="UP000366872">
    <property type="component" value="Unassembled WGS sequence"/>
</dbReference>
<evidence type="ECO:0000313" key="8">
    <source>
        <dbReference type="Proteomes" id="UP000366872"/>
    </source>
</evidence>
<feature type="transmembrane region" description="Helical" evidence="5">
    <location>
        <begin position="226"/>
        <end position="244"/>
    </location>
</feature>
<name>A0A6C2TX55_PONDE</name>
<dbReference type="Pfam" id="PF04932">
    <property type="entry name" value="Wzy_C"/>
    <property type="match status" value="1"/>
</dbReference>
<keyword evidence="4 5" id="KW-0472">Membrane</keyword>
<keyword evidence="2 5" id="KW-0812">Transmembrane</keyword>
<proteinExistence type="predicted"/>
<feature type="domain" description="O-antigen ligase-related" evidence="6">
    <location>
        <begin position="253"/>
        <end position="412"/>
    </location>
</feature>
<comment type="subcellular location">
    <subcellularLocation>
        <location evidence="1">Membrane</location>
        <topology evidence="1">Multi-pass membrane protein</topology>
    </subcellularLocation>
</comment>
<feature type="transmembrane region" description="Helical" evidence="5">
    <location>
        <begin position="291"/>
        <end position="313"/>
    </location>
</feature>
<sequence length="497" mass="56015">MTSQSVDAERIKRSLLVLFLIAVSVYLSWFGLSKNLPWMGLLIPALGVVTALISRPAALFILILFIRSGNFMVPGLPGTLTLARLMLLMMIGWAMVESALRQEKAKNSYVPGMDFWMGVFLLDIFLIMAVRGAGFRMLGGSSYGGATYVGLIAAILFYYSVVRIRLSDQHVKLVLMGIVIASILPMAVEILVYHFPGQSWWLTSYFDVAPEYALGQKGMEGGVERWGTFSNFAFALIPIIYVLCRNAKLRFILIVLAVLLVGMTGFRNRVLKVGTLIFFASMYYSKNRMKTFMGWVLVGVAGLVVLVIAAPYLPPAMQRAVSFLPFLEIDFDVARTATGSATWRFDMWKEYCIPNVPKYFFVGRGLSRDITSFAWLSSSWYGTYEFYYHMGRYHSGPFSLLLDYGLLGTVSFTVFFIMVVVDGWKTVKQYAMHLDSFAARYYVFLTLLMTYNLVAFYLIFGDVDSQLLDLLLIAAQMRILKKNFLDVDRVDGESLVS</sequence>
<dbReference type="GO" id="GO:0016020">
    <property type="term" value="C:membrane"/>
    <property type="evidence" value="ECO:0007669"/>
    <property type="project" value="UniProtKB-SubCell"/>
</dbReference>
<dbReference type="EMBL" id="CAAHFG010000001">
    <property type="protein sequence ID" value="VGO12147.1"/>
    <property type="molecule type" value="Genomic_DNA"/>
</dbReference>
<feature type="transmembrane region" description="Helical" evidence="5">
    <location>
        <begin position="15"/>
        <end position="32"/>
    </location>
</feature>
<keyword evidence="3 5" id="KW-1133">Transmembrane helix</keyword>
<keyword evidence="8" id="KW-1185">Reference proteome</keyword>
<feature type="transmembrane region" description="Helical" evidence="5">
    <location>
        <begin position="39"/>
        <end position="66"/>
    </location>
</feature>
<dbReference type="AlphaFoldDB" id="A0A6C2TX55"/>
<evidence type="ECO:0000256" key="5">
    <source>
        <dbReference type="SAM" id="Phobius"/>
    </source>
</evidence>
<evidence type="ECO:0000256" key="3">
    <source>
        <dbReference type="ARBA" id="ARBA00022989"/>
    </source>
</evidence>
<feature type="transmembrane region" description="Helical" evidence="5">
    <location>
        <begin position="251"/>
        <end position="271"/>
    </location>
</feature>
<feature type="transmembrane region" description="Helical" evidence="5">
    <location>
        <begin position="108"/>
        <end position="130"/>
    </location>
</feature>
<protein>
    <recommendedName>
        <fullName evidence="6">O-antigen ligase-related domain-containing protein</fullName>
    </recommendedName>
</protein>
<gene>
    <name evidence="7" type="ORF">PDESU_00698</name>
</gene>
<feature type="transmembrane region" description="Helical" evidence="5">
    <location>
        <begin position="173"/>
        <end position="195"/>
    </location>
</feature>
<evidence type="ECO:0000313" key="7">
    <source>
        <dbReference type="EMBL" id="VGO12147.1"/>
    </source>
</evidence>